<keyword evidence="2" id="KW-0645">Protease</keyword>
<dbReference type="SUPFAM" id="SSF51366">
    <property type="entry name" value="Ribulose-phoshate binding barrel"/>
    <property type="match status" value="1"/>
</dbReference>
<organism evidence="2 3">
    <name type="scientific">Prevotella melaninogenica DNF00666</name>
    <dbReference type="NCBI Taxonomy" id="1401073"/>
    <lineage>
        <taxon>Bacteria</taxon>
        <taxon>Pseudomonadati</taxon>
        <taxon>Bacteroidota</taxon>
        <taxon>Bacteroidia</taxon>
        <taxon>Bacteroidales</taxon>
        <taxon>Prevotellaceae</taxon>
        <taxon>Prevotella</taxon>
    </lineage>
</organism>
<feature type="domain" description="Peptidase U32 collagenase" evidence="1">
    <location>
        <begin position="402"/>
        <end position="568"/>
    </location>
</feature>
<dbReference type="EMBL" id="JRNS01000040">
    <property type="protein sequence ID" value="KGF57361.1"/>
    <property type="molecule type" value="Genomic_DNA"/>
</dbReference>
<proteinExistence type="predicted"/>
<reference evidence="2 3" key="1">
    <citation type="submission" date="2014-07" db="EMBL/GenBank/DDBJ databases">
        <authorList>
            <person name="McCorrison J."/>
            <person name="Sanka R."/>
            <person name="Torralba M."/>
            <person name="Gillis M."/>
            <person name="Haft D.H."/>
            <person name="Methe B."/>
            <person name="Sutton G."/>
            <person name="Nelson K.E."/>
        </authorList>
    </citation>
    <scope>NUCLEOTIDE SEQUENCE [LARGE SCALE GENOMIC DNA]</scope>
    <source>
        <strain evidence="2 3">DNF00666</strain>
    </source>
</reference>
<dbReference type="Proteomes" id="UP000029578">
    <property type="component" value="Unassembled WGS sequence"/>
</dbReference>
<dbReference type="Pfam" id="PF01136">
    <property type="entry name" value="Peptidase_U32"/>
    <property type="match status" value="1"/>
</dbReference>
<evidence type="ECO:0000259" key="1">
    <source>
        <dbReference type="Pfam" id="PF12392"/>
    </source>
</evidence>
<dbReference type="PROSITE" id="PS01276">
    <property type="entry name" value="PEPTIDASE_U32"/>
    <property type="match status" value="1"/>
</dbReference>
<evidence type="ECO:0000313" key="3">
    <source>
        <dbReference type="Proteomes" id="UP000029578"/>
    </source>
</evidence>
<keyword evidence="2" id="KW-0378">Hydrolase</keyword>
<name>A0A096BEE1_9BACT</name>
<dbReference type="Pfam" id="PF12392">
    <property type="entry name" value="DUF3656"/>
    <property type="match status" value="1"/>
</dbReference>
<sequence>MQSSTPNTQHPSPNTIELLAPAKNLECGMAAIEHGADAVYIGASRFGARQSAGNSVEDIGKLCEYAHRYGATVHVTINTIIYNDEFEETLALVRELVDVGVDAFLLQDMGLMSKVREIVPDTVALHASTQCDTRTWEKAQWLSQQGFDRVVLARELSAEEINDIHKRLPELELEAFVHGALCVSYSGVCYVSQYSFGRSANRGACAQFCRLAFDLKDSDGKTIEHQRHLLSLKDMSQIDNLETLMRSGACAFKIEGRLKDINYVKNVVSAYSKRIDEIISKHPGEFRRASLGRVRYSFTPDLKKTFNRGYTNYFLKGRQADIFSPDTPKALGEFVGRVKEIRRDSFNVSSIANFANGDGLCFLSRDTDSQSTRLEGFRVNRAVGNRLYPFKMPRGLKPGMGLYRNQDQAFDKELSGKTAERKIAIKIWFGTSPETSPNPSKGEECLTDSRGTIWAKAEVIDDRINHISHESESNECSQDSSSTYNLHQRISNELPVRLSPPLGGAGGGLQLAQKPQRNNIIRQFTKLGNTVYECSEVEIVDGADKYFIPSSILAELRRMVVEELDKHILNMPRVTIHRKSVDKVSDHKPHISMVNPAQYQQLPYLYNISNDAARKFYEQQGLTKAEPAFEIQYPSVATNGSDSSNKAFSIKGDKEAVSHLLMQCRHCIRYSLGYCVKRGGQKPTWREPLFLELPDKRRFRLEFDCKNCQMNVCNVT</sequence>
<evidence type="ECO:0000313" key="2">
    <source>
        <dbReference type="EMBL" id="KGF57361.1"/>
    </source>
</evidence>
<dbReference type="GO" id="GO:0006508">
    <property type="term" value="P:proteolysis"/>
    <property type="evidence" value="ECO:0007669"/>
    <property type="project" value="UniProtKB-KW"/>
</dbReference>
<dbReference type="GO" id="GO:0008233">
    <property type="term" value="F:peptidase activity"/>
    <property type="evidence" value="ECO:0007669"/>
    <property type="project" value="UniProtKB-KW"/>
</dbReference>
<dbReference type="AlphaFoldDB" id="A0A096BEE1"/>
<protein>
    <submittedName>
        <fullName evidence="2">Protease</fullName>
    </submittedName>
</protein>
<dbReference type="PANTHER" id="PTHR30217:SF10">
    <property type="entry name" value="23S RRNA 5-HYDROXYCYTIDINE C2501 SYNTHASE"/>
    <property type="match status" value="1"/>
</dbReference>
<comment type="caution">
    <text evidence="2">The sequence shown here is derived from an EMBL/GenBank/DDBJ whole genome shotgun (WGS) entry which is preliminary data.</text>
</comment>
<dbReference type="PANTHER" id="PTHR30217">
    <property type="entry name" value="PEPTIDASE U32 FAMILY"/>
    <property type="match status" value="1"/>
</dbReference>
<dbReference type="InterPro" id="IPR051454">
    <property type="entry name" value="RNA/ubiquinone_mod_enzymes"/>
</dbReference>
<dbReference type="RefSeq" id="WP_036861272.1">
    <property type="nucleotide sequence ID" value="NZ_JRNS01000040.1"/>
</dbReference>
<dbReference type="InterPro" id="IPR011060">
    <property type="entry name" value="RibuloseP-bd_barrel"/>
</dbReference>
<gene>
    <name evidence="2" type="ORF">HMPREF0661_00455</name>
</gene>
<accession>A0A096BEE1</accession>
<dbReference type="InterPro" id="IPR020988">
    <property type="entry name" value="Pept_U32_collagenase"/>
</dbReference>
<dbReference type="InterPro" id="IPR001539">
    <property type="entry name" value="Peptidase_U32"/>
</dbReference>